<feature type="region of interest" description="Disordered" evidence="1">
    <location>
        <begin position="97"/>
        <end position="116"/>
    </location>
</feature>
<name>A0ABQ5KE20_9EUKA</name>
<feature type="non-terminal residue" evidence="2">
    <location>
        <position position="1"/>
    </location>
</feature>
<keyword evidence="3" id="KW-1185">Reference proteome</keyword>
<dbReference type="EMBL" id="BQXS01001540">
    <property type="protein sequence ID" value="GKT30752.1"/>
    <property type="molecule type" value="Genomic_DNA"/>
</dbReference>
<gene>
    <name evidence="2" type="ORF">ADUPG1_001679</name>
</gene>
<feature type="compositionally biased region" description="Acidic residues" evidence="1">
    <location>
        <begin position="67"/>
        <end position="77"/>
    </location>
</feature>
<protein>
    <submittedName>
        <fullName evidence="2">Uncharacterized protein</fullName>
    </submittedName>
</protein>
<sequence length="147" mass="16474">SVHGINNPARNIRTQCLEFLKLCATFIGGSIIGLFFKKAGDKVSTALRSTIETDAKAAIKESKKNDGEEEEDAAEEEPVQKVFKIFPRMRLNVPKTPFRPQILQDPPNPKPQLPRSHIPHQSLQSIVPSYLHVLMLVVVPRCNPLKK</sequence>
<comment type="caution">
    <text evidence="2">The sequence shown here is derived from an EMBL/GenBank/DDBJ whole genome shotgun (WGS) entry which is preliminary data.</text>
</comment>
<evidence type="ECO:0000313" key="3">
    <source>
        <dbReference type="Proteomes" id="UP001057375"/>
    </source>
</evidence>
<proteinExistence type="predicted"/>
<organism evidence="2 3">
    <name type="scientific">Aduncisulcus paluster</name>
    <dbReference type="NCBI Taxonomy" id="2918883"/>
    <lineage>
        <taxon>Eukaryota</taxon>
        <taxon>Metamonada</taxon>
        <taxon>Carpediemonas-like organisms</taxon>
        <taxon>Aduncisulcus</taxon>
    </lineage>
</organism>
<dbReference type="Proteomes" id="UP001057375">
    <property type="component" value="Unassembled WGS sequence"/>
</dbReference>
<reference evidence="2" key="1">
    <citation type="submission" date="2022-03" db="EMBL/GenBank/DDBJ databases">
        <title>Draft genome sequence of Aduncisulcus paluster, a free-living microaerophilic Fornicata.</title>
        <authorList>
            <person name="Yuyama I."/>
            <person name="Kume K."/>
            <person name="Tamura T."/>
            <person name="Inagaki Y."/>
            <person name="Hashimoto T."/>
        </authorList>
    </citation>
    <scope>NUCLEOTIDE SEQUENCE</scope>
    <source>
        <strain evidence="2">NY0171</strain>
    </source>
</reference>
<evidence type="ECO:0000256" key="1">
    <source>
        <dbReference type="SAM" id="MobiDB-lite"/>
    </source>
</evidence>
<feature type="region of interest" description="Disordered" evidence="1">
    <location>
        <begin position="58"/>
        <end position="77"/>
    </location>
</feature>
<evidence type="ECO:0000313" key="2">
    <source>
        <dbReference type="EMBL" id="GKT30752.1"/>
    </source>
</evidence>
<accession>A0ABQ5KE20</accession>